<dbReference type="InterPro" id="IPR011051">
    <property type="entry name" value="RmlC_Cupin_sf"/>
</dbReference>
<dbReference type="PANTHER" id="PTHR33387:SF3">
    <property type="entry name" value="DUF985 DOMAIN-CONTAINING PROTEIN"/>
    <property type="match status" value="1"/>
</dbReference>
<dbReference type="AlphaFoldDB" id="A0A0G3EDN4"/>
<reference evidence="3" key="1">
    <citation type="submission" date="2015-02" db="EMBL/GenBank/DDBJ databases">
        <title>Description and complete genome sequence of the first cultured representative of the subdivision 5 of the Verrucomicrobia phylum.</title>
        <authorList>
            <person name="Spring S."/>
            <person name="Bunk B."/>
            <person name="Sproer C."/>
            <person name="Klenk H.-P."/>
        </authorList>
    </citation>
    <scope>NUCLEOTIDE SEQUENCE [LARGE SCALE GENOMIC DNA]</scope>
    <source>
        <strain evidence="3">L21-Fru-AB</strain>
    </source>
</reference>
<gene>
    <name evidence="2" type="ORF">L21SP4_01190</name>
</gene>
<sequence length="177" mass="19446">MMRRVDRDASFWIRELGMERHPEGGWFVRTYESCIRIDESALPEGFEGGRPAASSIYYLLGPGDYSAFHRLRGEELWQHRAGGALCLHRIDADGVYAPVRLGSGPESGSERQAVVPPGTWMAAECLEPSSCALVSCTVTPGFEYADFELADPESLAARFPAHAERIRRLGGRSPGSS</sequence>
<evidence type="ECO:0000313" key="2">
    <source>
        <dbReference type="EMBL" id="AKJ64438.1"/>
    </source>
</evidence>
<dbReference type="RefSeq" id="WP_082116561.1">
    <property type="nucleotide sequence ID" value="NZ_CP010904.1"/>
</dbReference>
<keyword evidence="3" id="KW-1185">Reference proteome</keyword>
<dbReference type="Gene3D" id="2.60.120.10">
    <property type="entry name" value="Jelly Rolls"/>
    <property type="match status" value="1"/>
</dbReference>
<dbReference type="CDD" id="cd06121">
    <property type="entry name" value="cupin_YML079wp"/>
    <property type="match status" value="1"/>
</dbReference>
<proteinExistence type="predicted"/>
<dbReference type="KEGG" id="vbl:L21SP4_01190"/>
<dbReference type="OrthoDB" id="9798288at2"/>
<dbReference type="Pfam" id="PF06172">
    <property type="entry name" value="Cupin_5"/>
    <property type="match status" value="1"/>
</dbReference>
<name>A0A0G3EDN4_9BACT</name>
<dbReference type="EMBL" id="CP010904">
    <property type="protein sequence ID" value="AKJ64438.1"/>
    <property type="molecule type" value="Genomic_DNA"/>
</dbReference>
<dbReference type="Proteomes" id="UP000035268">
    <property type="component" value="Chromosome"/>
</dbReference>
<feature type="domain" description="DUF985" evidence="1">
    <location>
        <begin position="12"/>
        <end position="150"/>
    </location>
</feature>
<protein>
    <recommendedName>
        <fullName evidence="1">DUF985 domain-containing protein</fullName>
    </recommendedName>
</protein>
<evidence type="ECO:0000259" key="1">
    <source>
        <dbReference type="Pfam" id="PF06172"/>
    </source>
</evidence>
<dbReference type="SUPFAM" id="SSF51182">
    <property type="entry name" value="RmlC-like cupins"/>
    <property type="match status" value="1"/>
</dbReference>
<dbReference type="InterPro" id="IPR009327">
    <property type="entry name" value="Cupin_DUF985"/>
</dbReference>
<accession>A0A0G3EDN4</accession>
<dbReference type="PATRIC" id="fig|1609981.3.peg.1237"/>
<dbReference type="InterPro" id="IPR014710">
    <property type="entry name" value="RmlC-like_jellyroll"/>
</dbReference>
<dbReference type="PANTHER" id="PTHR33387">
    <property type="entry name" value="RMLC-LIKE JELLY ROLL FOLD PROTEIN"/>
    <property type="match status" value="1"/>
</dbReference>
<reference evidence="2 3" key="2">
    <citation type="journal article" date="2016" name="ISME J.">
        <title>Characterization of the first cultured representative of Verrucomicrobia subdivision 5 indicates the proposal of a novel phylum.</title>
        <authorList>
            <person name="Spring S."/>
            <person name="Bunk B."/>
            <person name="Sproer C."/>
            <person name="Schumann P."/>
            <person name="Rohde M."/>
            <person name="Tindall B.J."/>
            <person name="Klenk H.P."/>
        </authorList>
    </citation>
    <scope>NUCLEOTIDE SEQUENCE [LARGE SCALE GENOMIC DNA]</scope>
    <source>
        <strain evidence="2 3">L21-Fru-AB</strain>
    </source>
</reference>
<organism evidence="2 3">
    <name type="scientific">Kiritimatiella glycovorans</name>
    <dbReference type="NCBI Taxonomy" id="1307763"/>
    <lineage>
        <taxon>Bacteria</taxon>
        <taxon>Pseudomonadati</taxon>
        <taxon>Kiritimatiellota</taxon>
        <taxon>Kiritimatiellia</taxon>
        <taxon>Kiritimatiellales</taxon>
        <taxon>Kiritimatiellaceae</taxon>
        <taxon>Kiritimatiella</taxon>
    </lineage>
</organism>
<dbReference type="STRING" id="1307763.L21SP4_01190"/>
<dbReference type="InterPro" id="IPR039935">
    <property type="entry name" value="YML079W-like"/>
</dbReference>
<evidence type="ECO:0000313" key="3">
    <source>
        <dbReference type="Proteomes" id="UP000035268"/>
    </source>
</evidence>